<dbReference type="AlphaFoldDB" id="C3YS77"/>
<dbReference type="EMBL" id="GG666548">
    <property type="protein sequence ID" value="EEN56982.1"/>
    <property type="molecule type" value="Genomic_DNA"/>
</dbReference>
<dbReference type="SUPFAM" id="SSF54695">
    <property type="entry name" value="POZ domain"/>
    <property type="match status" value="1"/>
</dbReference>
<dbReference type="PANTHER" id="PTHR45632">
    <property type="entry name" value="LD33804P"/>
    <property type="match status" value="1"/>
</dbReference>
<dbReference type="PANTHER" id="PTHR45632:SF5">
    <property type="entry name" value="KELCH-LIKE PROTEIN 22"/>
    <property type="match status" value="1"/>
</dbReference>
<evidence type="ECO:0008006" key="2">
    <source>
        <dbReference type="Google" id="ProtNLM"/>
    </source>
</evidence>
<reference evidence="1" key="1">
    <citation type="journal article" date="2008" name="Nature">
        <title>The amphioxus genome and the evolution of the chordate karyotype.</title>
        <authorList>
            <consortium name="US DOE Joint Genome Institute (JGI-PGF)"/>
            <person name="Putnam N.H."/>
            <person name="Butts T."/>
            <person name="Ferrier D.E.K."/>
            <person name="Furlong R.F."/>
            <person name="Hellsten U."/>
            <person name="Kawashima T."/>
            <person name="Robinson-Rechavi M."/>
            <person name="Shoguchi E."/>
            <person name="Terry A."/>
            <person name="Yu J.-K."/>
            <person name="Benito-Gutierrez E.L."/>
            <person name="Dubchak I."/>
            <person name="Garcia-Fernandez J."/>
            <person name="Gibson-Brown J.J."/>
            <person name="Grigoriev I.V."/>
            <person name="Horton A.C."/>
            <person name="de Jong P.J."/>
            <person name="Jurka J."/>
            <person name="Kapitonov V.V."/>
            <person name="Kohara Y."/>
            <person name="Kuroki Y."/>
            <person name="Lindquist E."/>
            <person name="Lucas S."/>
            <person name="Osoegawa K."/>
            <person name="Pennacchio L.A."/>
            <person name="Salamov A.A."/>
            <person name="Satou Y."/>
            <person name="Sauka-Spengler T."/>
            <person name="Schmutz J."/>
            <person name="Shin-I T."/>
            <person name="Toyoda A."/>
            <person name="Bronner-Fraser M."/>
            <person name="Fujiyama A."/>
            <person name="Holland L.Z."/>
            <person name="Holland P.W.H."/>
            <person name="Satoh N."/>
            <person name="Rokhsar D.S."/>
        </authorList>
    </citation>
    <scope>NUCLEOTIDE SEQUENCE [LARGE SCALE GENOMIC DNA]</scope>
    <source>
        <strain evidence="1">S238N-H82</strain>
        <tissue evidence="1">Testes</tissue>
    </source>
</reference>
<dbReference type="Gene3D" id="3.30.710.10">
    <property type="entry name" value="Potassium Channel Kv1.1, Chain A"/>
    <property type="match status" value="1"/>
</dbReference>
<gene>
    <name evidence="1" type="ORF">BRAFLDRAFT_79168</name>
</gene>
<organism>
    <name type="scientific">Branchiostoma floridae</name>
    <name type="common">Florida lancelet</name>
    <name type="synonym">Amphioxus</name>
    <dbReference type="NCBI Taxonomy" id="7739"/>
    <lineage>
        <taxon>Eukaryota</taxon>
        <taxon>Metazoa</taxon>
        <taxon>Chordata</taxon>
        <taxon>Cephalochordata</taxon>
        <taxon>Leptocardii</taxon>
        <taxon>Amphioxiformes</taxon>
        <taxon>Branchiostomatidae</taxon>
        <taxon>Branchiostoma</taxon>
    </lineage>
</organism>
<protein>
    <recommendedName>
        <fullName evidence="2">BTB domain-containing protein</fullName>
    </recommendedName>
</protein>
<sequence>MAQVLAFLYSGSCRVNVRTAVDVLMAADMLLLPDLKQRMIDFLIEKVSFDDNMLFLYRLGREYSISNLELGARGKIATEFFTFVKTEDFLQLTKDEFAVFLADVVKGEPLMAVCSEFIDEAVEYQNTEEGGRGHLQTNRTRPVLKSSEPAICAVRQEGPRAHLACFVISCSVKSPKDWDTRRQEHRNSTSKYFLAQRRCATFTTLKNRDGAETGICKELDRLLEEELESVEDGPVSPCVRSGEKLQSAGLELPLVSDLMEEHHCGVGLALSWRQSAPCVGLGEGSSLV</sequence>
<dbReference type="CDD" id="cd14733">
    <property type="entry name" value="BACK"/>
    <property type="match status" value="1"/>
</dbReference>
<accession>C3YS77</accession>
<name>C3YS77_BRAFL</name>
<dbReference type="InterPro" id="IPR011333">
    <property type="entry name" value="SKP1/BTB/POZ_sf"/>
</dbReference>
<dbReference type="InParanoid" id="C3YS77"/>
<proteinExistence type="predicted"/>
<evidence type="ECO:0000313" key="1">
    <source>
        <dbReference type="EMBL" id="EEN56982.1"/>
    </source>
</evidence>